<dbReference type="STRING" id="478820.A0A196SDP9"/>
<feature type="coiled-coil region" evidence="5">
    <location>
        <begin position="407"/>
        <end position="438"/>
    </location>
</feature>
<dbReference type="OrthoDB" id="207084at2759"/>
<dbReference type="AlphaFoldDB" id="A0A196SDP9"/>
<comment type="subcellular location">
    <subcellularLocation>
        <location evidence="1">Cytoplasm</location>
    </subcellularLocation>
</comment>
<feature type="region of interest" description="Disordered" evidence="6">
    <location>
        <begin position="620"/>
        <end position="750"/>
    </location>
</feature>
<dbReference type="Pfam" id="PF05833">
    <property type="entry name" value="NFACT_N"/>
    <property type="match status" value="1"/>
</dbReference>
<evidence type="ECO:0000256" key="6">
    <source>
        <dbReference type="SAM" id="MobiDB-lite"/>
    </source>
</evidence>
<feature type="compositionally biased region" description="Basic and acidic residues" evidence="6">
    <location>
        <begin position="927"/>
        <end position="972"/>
    </location>
</feature>
<dbReference type="GO" id="GO:1990116">
    <property type="term" value="P:ribosome-associated ubiquitin-dependent protein catabolic process"/>
    <property type="evidence" value="ECO:0007669"/>
    <property type="project" value="TreeGrafter"/>
</dbReference>
<name>A0A196SDP9_BLAHN</name>
<feature type="region of interest" description="Disordered" evidence="6">
    <location>
        <begin position="363"/>
        <end position="390"/>
    </location>
</feature>
<evidence type="ECO:0000256" key="5">
    <source>
        <dbReference type="SAM" id="Coils"/>
    </source>
</evidence>
<dbReference type="GO" id="GO:0000049">
    <property type="term" value="F:tRNA binding"/>
    <property type="evidence" value="ECO:0007669"/>
    <property type="project" value="TreeGrafter"/>
</dbReference>
<keyword evidence="3" id="KW-0963">Cytoplasm</keyword>
<feature type="region of interest" description="Disordered" evidence="6">
    <location>
        <begin position="927"/>
        <end position="977"/>
    </location>
</feature>
<feature type="compositionally biased region" description="Low complexity" evidence="6">
    <location>
        <begin position="663"/>
        <end position="678"/>
    </location>
</feature>
<dbReference type="Proteomes" id="UP000078348">
    <property type="component" value="Unassembled WGS sequence"/>
</dbReference>
<dbReference type="InterPro" id="IPR021846">
    <property type="entry name" value="NFACT-C"/>
</dbReference>
<comment type="similarity">
    <text evidence="2">Belongs to the NEMF family.</text>
</comment>
<proteinExistence type="inferred from homology"/>
<dbReference type="PANTHER" id="PTHR15239">
    <property type="entry name" value="NUCLEAR EXPORT MEDIATOR FACTOR NEMF"/>
    <property type="match status" value="1"/>
</dbReference>
<feature type="compositionally biased region" description="Basic and acidic residues" evidence="6">
    <location>
        <begin position="773"/>
        <end position="845"/>
    </location>
</feature>
<dbReference type="InterPro" id="IPR051608">
    <property type="entry name" value="RQC_Subunit_NEMF"/>
</dbReference>
<reference evidence="9 10" key="1">
    <citation type="submission" date="2016-05" db="EMBL/GenBank/DDBJ databases">
        <title>Nuclear genome of Blastocystis sp. subtype 1 NandII.</title>
        <authorList>
            <person name="Gentekaki E."/>
            <person name="Curtis B."/>
            <person name="Stairs C."/>
            <person name="Eme L."/>
            <person name="Herman E."/>
            <person name="Klimes V."/>
            <person name="Arias M.C."/>
            <person name="Elias M."/>
            <person name="Hilliou F."/>
            <person name="Klute M."/>
            <person name="Malik S.-B."/>
            <person name="Pightling A."/>
            <person name="Rachubinski R."/>
            <person name="Salas D."/>
            <person name="Schlacht A."/>
            <person name="Suga H."/>
            <person name="Archibald J."/>
            <person name="Ball S.G."/>
            <person name="Clark G."/>
            <person name="Dacks J."/>
            <person name="Van Der Giezen M."/>
            <person name="Tsaousis A."/>
            <person name="Roger A."/>
        </authorList>
    </citation>
    <scope>NUCLEOTIDE SEQUENCE [LARGE SCALE GENOMIC DNA]</scope>
    <source>
        <strain evidence="10">ATCC 50177 / NandII</strain>
    </source>
</reference>
<feature type="compositionally biased region" description="Acidic residues" evidence="6">
    <location>
        <begin position="363"/>
        <end position="385"/>
    </location>
</feature>
<keyword evidence="4 5" id="KW-0175">Coiled coil</keyword>
<dbReference type="GO" id="GO:0005737">
    <property type="term" value="C:cytoplasm"/>
    <property type="evidence" value="ECO:0007669"/>
    <property type="project" value="UniProtKB-SubCell"/>
</dbReference>
<evidence type="ECO:0000256" key="4">
    <source>
        <dbReference type="ARBA" id="ARBA00023054"/>
    </source>
</evidence>
<dbReference type="InterPro" id="IPR008532">
    <property type="entry name" value="NFACT_RNA-bd"/>
</dbReference>
<feature type="compositionally biased region" description="Basic residues" evidence="6">
    <location>
        <begin position="702"/>
        <end position="711"/>
    </location>
</feature>
<evidence type="ECO:0000313" key="10">
    <source>
        <dbReference type="Proteomes" id="UP000078348"/>
    </source>
</evidence>
<dbReference type="GO" id="GO:0043023">
    <property type="term" value="F:ribosomal large subunit binding"/>
    <property type="evidence" value="ECO:0007669"/>
    <property type="project" value="TreeGrafter"/>
</dbReference>
<evidence type="ECO:0000259" key="8">
    <source>
        <dbReference type="Pfam" id="PF11923"/>
    </source>
</evidence>
<protein>
    <submittedName>
        <fullName evidence="9">RNA-binding protein</fullName>
    </submittedName>
</protein>
<dbReference type="GO" id="GO:1990112">
    <property type="term" value="C:RQC complex"/>
    <property type="evidence" value="ECO:0007669"/>
    <property type="project" value="TreeGrafter"/>
</dbReference>
<organism evidence="9 10">
    <name type="scientific">Blastocystis sp. subtype 1 (strain ATCC 50177 / NandII)</name>
    <dbReference type="NCBI Taxonomy" id="478820"/>
    <lineage>
        <taxon>Eukaryota</taxon>
        <taxon>Sar</taxon>
        <taxon>Stramenopiles</taxon>
        <taxon>Bigyra</taxon>
        <taxon>Opalozoa</taxon>
        <taxon>Opalinata</taxon>
        <taxon>Blastocystidae</taxon>
        <taxon>Blastocystis</taxon>
    </lineage>
</organism>
<evidence type="ECO:0000256" key="2">
    <source>
        <dbReference type="ARBA" id="ARBA00008318"/>
    </source>
</evidence>
<feature type="region of interest" description="Disordered" evidence="6">
    <location>
        <begin position="773"/>
        <end position="873"/>
    </location>
</feature>
<dbReference type="Gene3D" id="2.30.310.10">
    <property type="entry name" value="ibrinogen binding protein from staphylococcus aureus domain"/>
    <property type="match status" value="1"/>
</dbReference>
<keyword evidence="10" id="KW-1185">Reference proteome</keyword>
<sequence>MREKSRFPNNFAQKLRKHIRNRRIEAIRQIGFDRIIDLVFGNGENTFHVIVECYSGGNIILTDCHFEIMALLRTYTLPDGTAVDVKQTYTMRARQHDPFGSIQTMDVSALDEMCALFLPRWSELKAREKQIKSLLLTNGLFSLLGSAFVTNALHRLGVSPLSVAENEGCLRDEEHRVTLLQALKEEAARVEAALEKPQGFILRSEDLLTAEDKAANAEPYTDFSPFAIAAGERESTVAFASFNECLDAYFVNEENMKVAERVQKSREAIDKKVLTISQKQDERIRSLERELHEVTRRVSALFANASIVNTAIVVINQYLSQGVQWDVLQEQVRVFKQKPYNVFHHIKSLDLEHNRMKMVFEVVDDEDESDRSEDDVSEEDDSDASDAEKSRQINVDVELSLNCNNNIALLYKQKKELEEKLEKTIAAARQAVAEASKQQQKEIVRVERTQQTEIARRRQKRWFEKFDWFVTSEDYLVLGGKSGDQNELLVKKYLRRGDVFMHADVYGAATVVIRNYMSVPAGSGAIPARCRISEVSLQQAAVFALCHSVSWDNNLISKVYWVFDHQVSKTAPDGELLPPGSFMIRGKKNYLAPYRLELGLGLLFEVESAHRCERKRKDLTEEEWERVIASGRPSEEPDSEGEEVAEEDDEEYTVEVMNEVTNVSKPKPVVKVQSAKQAPKGKKAQQAKHAQHAQQAKENKKAQKGTTKKSRAQAEEEALLNEGIEEAKPKGKELSRGERRKLKKAKKYAECDDEEMRLRNVLYGRASLESVLKGDEKASNCEKASVKGEAKASVKGEEKASVKGEEKASNCEKISVKGEEKASNCEKASVKGEAKASVKGEEKASGLETAPATETAPVKGEETAPLPTTVDGMPDVNEASTLEEIDAYLEQLVSMEPAKPTQLCYTCGSSEHDQAHCPESWRVIEHVDEKEAEKEEKEAEKEEKEMEEKEMEEKEEKEAEAETEKTETKTQTESDLLLNWTANPTETDRILHAIPVCAPYAALNEYAFHVKMTVGKMKKGAMAKSVVDYWLKSKIPEEQKKSILQIPVEDISAIIMNNAKVVLPGGRK</sequence>
<feature type="domain" description="NFACT protein C-terminal" evidence="8">
    <location>
        <begin position="973"/>
        <end position="1053"/>
    </location>
</feature>
<feature type="compositionally biased region" description="Basic residues" evidence="6">
    <location>
        <begin position="679"/>
        <end position="691"/>
    </location>
</feature>
<feature type="coiled-coil region" evidence="5">
    <location>
        <begin position="277"/>
        <end position="304"/>
    </location>
</feature>
<dbReference type="GO" id="GO:0072344">
    <property type="term" value="P:rescue of stalled ribosome"/>
    <property type="evidence" value="ECO:0007669"/>
    <property type="project" value="TreeGrafter"/>
</dbReference>
<evidence type="ECO:0000313" key="9">
    <source>
        <dbReference type="EMBL" id="OAO15133.1"/>
    </source>
</evidence>
<dbReference type="Pfam" id="PF05670">
    <property type="entry name" value="NFACT-R_1"/>
    <property type="match status" value="1"/>
</dbReference>
<evidence type="ECO:0000256" key="3">
    <source>
        <dbReference type="ARBA" id="ARBA00022490"/>
    </source>
</evidence>
<feature type="compositionally biased region" description="Acidic residues" evidence="6">
    <location>
        <begin position="636"/>
        <end position="653"/>
    </location>
</feature>
<gene>
    <name evidence="9" type="ORF">AV274_3119</name>
</gene>
<evidence type="ECO:0000259" key="7">
    <source>
        <dbReference type="Pfam" id="PF05670"/>
    </source>
</evidence>
<dbReference type="EMBL" id="LXWW01000168">
    <property type="protein sequence ID" value="OAO15133.1"/>
    <property type="molecule type" value="Genomic_DNA"/>
</dbReference>
<evidence type="ECO:0000256" key="1">
    <source>
        <dbReference type="ARBA" id="ARBA00004496"/>
    </source>
</evidence>
<accession>A0A196SDP9</accession>
<dbReference type="Pfam" id="PF11923">
    <property type="entry name" value="NFACT-C"/>
    <property type="match status" value="1"/>
</dbReference>
<feature type="compositionally biased region" description="Basic and acidic residues" evidence="6">
    <location>
        <begin position="725"/>
        <end position="737"/>
    </location>
</feature>
<comment type="caution">
    <text evidence="9">The sequence shown here is derived from an EMBL/GenBank/DDBJ whole genome shotgun (WGS) entry which is preliminary data.</text>
</comment>
<dbReference type="PANTHER" id="PTHR15239:SF6">
    <property type="entry name" value="RIBOSOME QUALITY CONTROL COMPLEX SUBUNIT NEMF"/>
    <property type="match status" value="1"/>
</dbReference>
<feature type="domain" description="NFACT RNA-binding" evidence="7">
    <location>
        <begin position="465"/>
        <end position="586"/>
    </location>
</feature>